<organism evidence="7 8">
    <name type="scientific">Zingiber officinale</name>
    <name type="common">Ginger</name>
    <name type="synonym">Amomum zingiber</name>
    <dbReference type="NCBI Taxonomy" id="94328"/>
    <lineage>
        <taxon>Eukaryota</taxon>
        <taxon>Viridiplantae</taxon>
        <taxon>Streptophyta</taxon>
        <taxon>Embryophyta</taxon>
        <taxon>Tracheophyta</taxon>
        <taxon>Spermatophyta</taxon>
        <taxon>Magnoliopsida</taxon>
        <taxon>Liliopsida</taxon>
        <taxon>Zingiberales</taxon>
        <taxon>Zingiberaceae</taxon>
        <taxon>Zingiber</taxon>
    </lineage>
</organism>
<dbReference type="GO" id="GO:0003700">
    <property type="term" value="F:DNA-binding transcription factor activity"/>
    <property type="evidence" value="ECO:0007669"/>
    <property type="project" value="InterPro"/>
</dbReference>
<feature type="domain" description="BZIP" evidence="6">
    <location>
        <begin position="29"/>
        <end position="92"/>
    </location>
</feature>
<gene>
    <name evidence="7" type="ORF">ZIOFF_047427</name>
</gene>
<evidence type="ECO:0000256" key="2">
    <source>
        <dbReference type="ARBA" id="ARBA00023125"/>
    </source>
</evidence>
<proteinExistence type="predicted"/>
<reference evidence="7 8" key="1">
    <citation type="submission" date="2020-08" db="EMBL/GenBank/DDBJ databases">
        <title>Plant Genome Project.</title>
        <authorList>
            <person name="Zhang R.-G."/>
        </authorList>
    </citation>
    <scope>NUCLEOTIDE SEQUENCE [LARGE SCALE GENOMIC DNA]</scope>
    <source>
        <tissue evidence="7">Rhizome</tissue>
    </source>
</reference>
<keyword evidence="1" id="KW-0805">Transcription regulation</keyword>
<name>A0A8J5FQU5_ZINOF</name>
<dbReference type="GO" id="GO:0045893">
    <property type="term" value="P:positive regulation of DNA-templated transcription"/>
    <property type="evidence" value="ECO:0007669"/>
    <property type="project" value="TreeGrafter"/>
</dbReference>
<protein>
    <recommendedName>
        <fullName evidence="6">BZIP domain-containing protein</fullName>
    </recommendedName>
</protein>
<dbReference type="PROSITE" id="PS00036">
    <property type="entry name" value="BZIP_BASIC"/>
    <property type="match status" value="1"/>
</dbReference>
<dbReference type="GO" id="GO:0005634">
    <property type="term" value="C:nucleus"/>
    <property type="evidence" value="ECO:0007669"/>
    <property type="project" value="TreeGrafter"/>
</dbReference>
<feature type="compositionally biased region" description="Basic and acidic residues" evidence="5">
    <location>
        <begin position="26"/>
        <end position="44"/>
    </location>
</feature>
<accession>A0A8J5FQU5</accession>
<evidence type="ECO:0000256" key="3">
    <source>
        <dbReference type="ARBA" id="ARBA00023163"/>
    </source>
</evidence>
<dbReference type="PANTHER" id="PTHR45764">
    <property type="entry name" value="BZIP TRANSCRIPTION FACTOR 44"/>
    <property type="match status" value="1"/>
</dbReference>
<feature type="region of interest" description="Disordered" evidence="5">
    <location>
        <begin position="14"/>
        <end position="44"/>
    </location>
</feature>
<dbReference type="PANTHER" id="PTHR45764:SF21">
    <property type="entry name" value="OS03G0770000 PROTEIN"/>
    <property type="match status" value="1"/>
</dbReference>
<evidence type="ECO:0000259" key="6">
    <source>
        <dbReference type="PROSITE" id="PS50217"/>
    </source>
</evidence>
<dbReference type="AlphaFoldDB" id="A0A8J5FQU5"/>
<dbReference type="GO" id="GO:0000976">
    <property type="term" value="F:transcription cis-regulatory region binding"/>
    <property type="evidence" value="ECO:0007669"/>
    <property type="project" value="TreeGrafter"/>
</dbReference>
<dbReference type="InterPro" id="IPR004827">
    <property type="entry name" value="bZIP"/>
</dbReference>
<dbReference type="OrthoDB" id="551672at2759"/>
<dbReference type="Proteomes" id="UP000734854">
    <property type="component" value="Unassembled WGS sequence"/>
</dbReference>
<evidence type="ECO:0000256" key="4">
    <source>
        <dbReference type="ARBA" id="ARBA00023242"/>
    </source>
</evidence>
<keyword evidence="2" id="KW-0238">DNA-binding</keyword>
<dbReference type="SMART" id="SM00338">
    <property type="entry name" value="BRLZ"/>
    <property type="match status" value="1"/>
</dbReference>
<sequence length="134" mass="15637">MLLLDPSWFDSLGPVCSPSESTGPRSPDEQRMLRRKISNRESARRCRVRKRRRFEELRTESDRLMSLNRDLANRAGSMSHRCLLFRHENRRLRLESASLGRRLSELRQLILLRRVLTAARGGLIHEQALASLMT</sequence>
<dbReference type="EMBL" id="JACMSC010000013">
    <property type="protein sequence ID" value="KAG6492464.1"/>
    <property type="molecule type" value="Genomic_DNA"/>
</dbReference>
<dbReference type="PROSITE" id="PS50217">
    <property type="entry name" value="BZIP"/>
    <property type="match status" value="1"/>
</dbReference>
<evidence type="ECO:0000313" key="7">
    <source>
        <dbReference type="EMBL" id="KAG6492464.1"/>
    </source>
</evidence>
<dbReference type="Pfam" id="PF00170">
    <property type="entry name" value="bZIP_1"/>
    <property type="match status" value="1"/>
</dbReference>
<keyword evidence="4" id="KW-0539">Nucleus</keyword>
<keyword evidence="8" id="KW-1185">Reference proteome</keyword>
<keyword evidence="3" id="KW-0804">Transcription</keyword>
<evidence type="ECO:0000256" key="5">
    <source>
        <dbReference type="SAM" id="MobiDB-lite"/>
    </source>
</evidence>
<comment type="caution">
    <text evidence="7">The sequence shown here is derived from an EMBL/GenBank/DDBJ whole genome shotgun (WGS) entry which is preliminary data.</text>
</comment>
<evidence type="ECO:0000256" key="1">
    <source>
        <dbReference type="ARBA" id="ARBA00023015"/>
    </source>
</evidence>
<evidence type="ECO:0000313" key="8">
    <source>
        <dbReference type="Proteomes" id="UP000734854"/>
    </source>
</evidence>